<reference evidence="1" key="1">
    <citation type="journal article" date="2015" name="Nature">
        <title>Complex archaea that bridge the gap between prokaryotes and eukaryotes.</title>
        <authorList>
            <person name="Spang A."/>
            <person name="Saw J.H."/>
            <person name="Jorgensen S.L."/>
            <person name="Zaremba-Niedzwiedzka K."/>
            <person name="Martijn J."/>
            <person name="Lind A.E."/>
            <person name="van Eijk R."/>
            <person name="Schleper C."/>
            <person name="Guy L."/>
            <person name="Ettema T.J."/>
        </authorList>
    </citation>
    <scope>NUCLEOTIDE SEQUENCE</scope>
</reference>
<feature type="non-terminal residue" evidence="1">
    <location>
        <position position="309"/>
    </location>
</feature>
<sequence length="309" mass="34125">MKVLFISRSGSSLGLAERVKNEGHIASFAVVDRHAKSVGEGIVDKLQINMGSDINELLKGVSPDLVVFDATGMGKTADYIRTTTPTLGACRWADHATLDYEYSHKLMKQVGIQYTSYHEAEGVEVECEMWWDGLHSTTHNITFVDKRFMNGNVGPYVGGAGSVVRMIPAESKLVVEGVGKMERLLKKTNYRGPISLNMVVNDKGLFGVSLSVMFNYHSLQALFEIYKGSVTQFLHTISIGGKGDGQFTRDYAIAVKLSLPPYPYTKRDVRKGVPIEGVNNENSKHLWWRDIRRMGGGYESAGTSGHILT</sequence>
<dbReference type="EMBL" id="LAZR01058804">
    <property type="protein sequence ID" value="KKK69126.1"/>
    <property type="molecule type" value="Genomic_DNA"/>
</dbReference>
<comment type="caution">
    <text evidence="1">The sequence shown here is derived from an EMBL/GenBank/DDBJ whole genome shotgun (WGS) entry which is preliminary data.</text>
</comment>
<evidence type="ECO:0000313" key="1">
    <source>
        <dbReference type="EMBL" id="KKK69126.1"/>
    </source>
</evidence>
<name>A0A0F9AA47_9ZZZZ</name>
<gene>
    <name evidence="1" type="ORF">LCGC14_2937170</name>
</gene>
<accession>A0A0F9AA47</accession>
<dbReference type="AlphaFoldDB" id="A0A0F9AA47"/>
<protein>
    <submittedName>
        <fullName evidence="1">Uncharacterized protein</fullName>
    </submittedName>
</protein>
<proteinExistence type="predicted"/>
<organism evidence="1">
    <name type="scientific">marine sediment metagenome</name>
    <dbReference type="NCBI Taxonomy" id="412755"/>
    <lineage>
        <taxon>unclassified sequences</taxon>
        <taxon>metagenomes</taxon>
        <taxon>ecological metagenomes</taxon>
    </lineage>
</organism>